<dbReference type="Proteomes" id="UP000466104">
    <property type="component" value="Unassembled WGS sequence"/>
</dbReference>
<dbReference type="GO" id="GO:0008831">
    <property type="term" value="F:dTDP-4-dehydrorhamnose reductase activity"/>
    <property type="evidence" value="ECO:0007669"/>
    <property type="project" value="UniProtKB-EC"/>
</dbReference>
<dbReference type="InterPro" id="IPR014710">
    <property type="entry name" value="RmlC-like_jellyroll"/>
</dbReference>
<protein>
    <recommendedName>
        <fullName evidence="5">dTDP-4-dehydrorhamnose reductase</fullName>
        <ecNumber evidence="5">1.1.1.133</ecNumber>
    </recommendedName>
</protein>
<evidence type="ECO:0000259" key="6">
    <source>
        <dbReference type="Pfam" id="PF04321"/>
    </source>
</evidence>
<feature type="active site" description="Proton donor" evidence="3">
    <location>
        <position position="129"/>
    </location>
</feature>
<evidence type="ECO:0000313" key="8">
    <source>
        <dbReference type="Proteomes" id="UP000466104"/>
    </source>
</evidence>
<dbReference type="InterPro" id="IPR005913">
    <property type="entry name" value="dTDP_dehydrorham_reduct"/>
</dbReference>
<dbReference type="UniPathway" id="UPA00124"/>
<keyword evidence="8" id="KW-1185">Reference proteome</keyword>
<evidence type="ECO:0000256" key="5">
    <source>
        <dbReference type="RuleBase" id="RU364082"/>
    </source>
</evidence>
<reference evidence="7 8" key="1">
    <citation type="submission" date="2019-08" db="EMBL/GenBank/DDBJ databases">
        <title>In-depth cultivation of the pig gut microbiome towards novel bacterial diversity and tailored functional studies.</title>
        <authorList>
            <person name="Wylensek D."/>
            <person name="Hitch T.C.A."/>
            <person name="Clavel T."/>
        </authorList>
    </citation>
    <scope>NUCLEOTIDE SEQUENCE [LARGE SCALE GENOMIC DNA]</scope>
    <source>
        <strain evidence="7 8">WCA-380-WT-3A</strain>
    </source>
</reference>
<comment type="function">
    <text evidence="5">Catalyzes the reduction of dTDP-6-deoxy-L-lyxo-4-hexulose to yield dTDP-L-rhamnose.</text>
</comment>
<sequence>MSELNIDITDIPGLLVLHLPLHGDNRGWFKENWQREKMIALGLPDFRPVQNNMSHNTRAGVTRGMHAEPWDKLISVATGRILGAWVDLRDGDSLGTVVTIEMGPETAVFVPRGVANGYQALEDGTTYTYLVNDHWSAEAKKSYTFVNLADPVLGINWPISLNDAELSEADRNHPPLSEVTPIRQPRTVVLGSNGQLGQALRPLLPDAEFTTRATLDLSDQASLDGFDWDNVSTIINAAAYTAVDAAEDAANRVQVWATNVSGVAHLTHIAAARRATLVHISSDYVFDGTKPRHTEDERVSPLSVYGITKAAADEIVASYPHHYLLRTSWVVGEGSNFVDTMASLARRGINPHVVSDQYGRLTFARDLAAAIVYVLETDVPFGTYNLSNEGPAQSWFDIATEIFTLLGARGTVIPTSTAEWGKDKNLAPRPTYSTLDLSRIEAAGFTPQDATVRLREYLGLTA</sequence>
<dbReference type="PANTHER" id="PTHR10491">
    <property type="entry name" value="DTDP-4-DEHYDRORHAMNOSE REDUCTASE"/>
    <property type="match status" value="1"/>
</dbReference>
<comment type="similarity">
    <text evidence="2 5">Belongs to the dTDP-4-dehydrorhamnose reductase family.</text>
</comment>
<feature type="active site" description="Proton acceptor" evidence="3">
    <location>
        <position position="66"/>
    </location>
</feature>
<dbReference type="EC" id="1.1.1.133" evidence="5"/>
<dbReference type="GO" id="GO:0008830">
    <property type="term" value="F:dTDP-4-dehydrorhamnose 3,5-epimerase activity"/>
    <property type="evidence" value="ECO:0007669"/>
    <property type="project" value="InterPro"/>
</dbReference>
<keyword evidence="5" id="KW-0521">NADP</keyword>
<comment type="similarity">
    <text evidence="1">Belongs to the dTDP-4-dehydrorhamnose 3,5-epimerase family.</text>
</comment>
<evidence type="ECO:0000256" key="2">
    <source>
        <dbReference type="ARBA" id="ARBA00010944"/>
    </source>
</evidence>
<name>A0A7K0J4I6_9ACTN</name>
<dbReference type="Pfam" id="PF04321">
    <property type="entry name" value="RmlD_sub_bind"/>
    <property type="match status" value="1"/>
</dbReference>
<evidence type="ECO:0000256" key="4">
    <source>
        <dbReference type="PIRSR" id="PIRSR600888-3"/>
    </source>
</evidence>
<organism evidence="7 8">
    <name type="scientific">Cutibacterium porci</name>
    <dbReference type="NCBI Taxonomy" id="2605781"/>
    <lineage>
        <taxon>Bacteria</taxon>
        <taxon>Bacillati</taxon>
        <taxon>Actinomycetota</taxon>
        <taxon>Actinomycetes</taxon>
        <taxon>Propionibacteriales</taxon>
        <taxon>Propionibacteriaceae</taxon>
        <taxon>Cutibacterium</taxon>
    </lineage>
</organism>
<dbReference type="PANTHER" id="PTHR10491:SF4">
    <property type="entry name" value="METHIONINE ADENOSYLTRANSFERASE 2 SUBUNIT BETA"/>
    <property type="match status" value="1"/>
</dbReference>
<dbReference type="GO" id="GO:0005829">
    <property type="term" value="C:cytosol"/>
    <property type="evidence" value="ECO:0007669"/>
    <property type="project" value="TreeGrafter"/>
</dbReference>
<feature type="domain" description="RmlD-like substrate binding" evidence="6">
    <location>
        <begin position="187"/>
        <end position="450"/>
    </location>
</feature>
<dbReference type="InterPro" id="IPR036291">
    <property type="entry name" value="NAD(P)-bd_dom_sf"/>
</dbReference>
<dbReference type="Gene3D" id="3.40.50.720">
    <property type="entry name" value="NAD(P)-binding Rossmann-like Domain"/>
    <property type="match status" value="1"/>
</dbReference>
<keyword evidence="5" id="KW-0560">Oxidoreductase</keyword>
<evidence type="ECO:0000256" key="3">
    <source>
        <dbReference type="PIRSR" id="PIRSR600888-1"/>
    </source>
</evidence>
<dbReference type="Gene3D" id="2.60.120.10">
    <property type="entry name" value="Jelly Rolls"/>
    <property type="match status" value="1"/>
</dbReference>
<dbReference type="RefSeq" id="WP_154561461.1">
    <property type="nucleotide sequence ID" value="NZ_VUMG01000001.1"/>
</dbReference>
<dbReference type="InterPro" id="IPR029903">
    <property type="entry name" value="RmlD-like-bd"/>
</dbReference>
<dbReference type="InterPro" id="IPR011051">
    <property type="entry name" value="RmlC_Cupin_sf"/>
</dbReference>
<gene>
    <name evidence="7" type="ORF">FYJ43_01980</name>
</gene>
<evidence type="ECO:0000256" key="1">
    <source>
        <dbReference type="ARBA" id="ARBA00010154"/>
    </source>
</evidence>
<dbReference type="SUPFAM" id="SSF51735">
    <property type="entry name" value="NAD(P)-binding Rossmann-fold domains"/>
    <property type="match status" value="1"/>
</dbReference>
<dbReference type="Pfam" id="PF00908">
    <property type="entry name" value="dTDP_sugar_isom"/>
    <property type="match status" value="1"/>
</dbReference>
<dbReference type="Gene3D" id="3.90.25.10">
    <property type="entry name" value="UDP-galactose 4-epimerase, domain 1"/>
    <property type="match status" value="1"/>
</dbReference>
<dbReference type="AlphaFoldDB" id="A0A7K0J4I6"/>
<comment type="pathway">
    <text evidence="5">Carbohydrate biosynthesis; dTDP-L-rhamnose biosynthesis.</text>
</comment>
<dbReference type="CDD" id="cd05254">
    <property type="entry name" value="dTDP_HR_like_SDR_e"/>
    <property type="match status" value="1"/>
</dbReference>
<evidence type="ECO:0000313" key="7">
    <source>
        <dbReference type="EMBL" id="MSS44844.1"/>
    </source>
</evidence>
<feature type="site" description="Participates in a stacking interaction with the thymidine ring of dTDP-4-oxo-6-deoxyglucose" evidence="4">
    <location>
        <position position="135"/>
    </location>
</feature>
<dbReference type="SUPFAM" id="SSF51182">
    <property type="entry name" value="RmlC-like cupins"/>
    <property type="match status" value="1"/>
</dbReference>
<dbReference type="EMBL" id="VUMG01000001">
    <property type="protein sequence ID" value="MSS44844.1"/>
    <property type="molecule type" value="Genomic_DNA"/>
</dbReference>
<dbReference type="GO" id="GO:0019305">
    <property type="term" value="P:dTDP-rhamnose biosynthetic process"/>
    <property type="evidence" value="ECO:0007669"/>
    <property type="project" value="UniProtKB-UniPathway"/>
</dbReference>
<dbReference type="InterPro" id="IPR000888">
    <property type="entry name" value="RmlC-like"/>
</dbReference>
<accession>A0A7K0J4I6</accession>
<proteinExistence type="inferred from homology"/>
<comment type="caution">
    <text evidence="7">The sequence shown here is derived from an EMBL/GenBank/DDBJ whole genome shotgun (WGS) entry which is preliminary data.</text>
</comment>